<sequence>MPHRPNRHRTLPAAVCCALLLAFGAACSGGGDEEPALDPTSSPTRRTVDPSPPPSGEERTLRLAQGAQDRSSDLELSLSRVTDGEARLTVSAGPDIDEPQTLTGSEGDALELENGYTITLDEVEDPPEDHEGVGNAGSVTLTVSPPE</sequence>
<reference evidence="3 4" key="1">
    <citation type="submission" date="2020-08" db="EMBL/GenBank/DDBJ databases">
        <title>Sequencing the genomes of 1000 actinobacteria strains.</title>
        <authorList>
            <person name="Klenk H.-P."/>
        </authorList>
    </citation>
    <scope>NUCLEOTIDE SEQUENCE [LARGE SCALE GENOMIC DNA]</scope>
    <source>
        <strain evidence="3 4">DSM 44551</strain>
    </source>
</reference>
<evidence type="ECO:0000313" key="4">
    <source>
        <dbReference type="Proteomes" id="UP000572635"/>
    </source>
</evidence>
<feature type="signal peptide" evidence="2">
    <location>
        <begin position="1"/>
        <end position="28"/>
    </location>
</feature>
<comment type="caution">
    <text evidence="3">The sequence shown here is derived from an EMBL/GenBank/DDBJ whole genome shotgun (WGS) entry which is preliminary data.</text>
</comment>
<feature type="region of interest" description="Disordered" evidence="1">
    <location>
        <begin position="28"/>
        <end position="110"/>
    </location>
</feature>
<organism evidence="3 4">
    <name type="scientific">Nocardiopsis composta</name>
    <dbReference type="NCBI Taxonomy" id="157465"/>
    <lineage>
        <taxon>Bacteria</taxon>
        <taxon>Bacillati</taxon>
        <taxon>Actinomycetota</taxon>
        <taxon>Actinomycetes</taxon>
        <taxon>Streptosporangiales</taxon>
        <taxon>Nocardiopsidaceae</taxon>
        <taxon>Nocardiopsis</taxon>
    </lineage>
</organism>
<keyword evidence="2" id="KW-0732">Signal</keyword>
<name>A0A7W8VDZ3_9ACTN</name>
<dbReference type="AlphaFoldDB" id="A0A7W8VDZ3"/>
<feature type="compositionally biased region" description="Polar residues" evidence="1">
    <location>
        <begin position="137"/>
        <end position="147"/>
    </location>
</feature>
<evidence type="ECO:0000256" key="2">
    <source>
        <dbReference type="SAM" id="SignalP"/>
    </source>
</evidence>
<dbReference type="EMBL" id="JACHDB010000001">
    <property type="protein sequence ID" value="MBB5432384.1"/>
    <property type="molecule type" value="Genomic_DNA"/>
</dbReference>
<keyword evidence="4" id="KW-1185">Reference proteome</keyword>
<accession>A0A7W8VDZ3</accession>
<evidence type="ECO:0000256" key="1">
    <source>
        <dbReference type="SAM" id="MobiDB-lite"/>
    </source>
</evidence>
<dbReference type="RefSeq" id="WP_184391957.1">
    <property type="nucleotide sequence ID" value="NZ_BAAAJD010000042.1"/>
</dbReference>
<dbReference type="Proteomes" id="UP000572635">
    <property type="component" value="Unassembled WGS sequence"/>
</dbReference>
<evidence type="ECO:0008006" key="5">
    <source>
        <dbReference type="Google" id="ProtNLM"/>
    </source>
</evidence>
<evidence type="ECO:0000313" key="3">
    <source>
        <dbReference type="EMBL" id="MBB5432384.1"/>
    </source>
</evidence>
<protein>
    <recommendedName>
        <fullName evidence="5">Lipoprotein</fullName>
    </recommendedName>
</protein>
<gene>
    <name evidence="3" type="ORF">HDA36_002468</name>
</gene>
<dbReference type="PROSITE" id="PS51257">
    <property type="entry name" value="PROKAR_LIPOPROTEIN"/>
    <property type="match status" value="1"/>
</dbReference>
<feature type="region of interest" description="Disordered" evidence="1">
    <location>
        <begin position="123"/>
        <end position="147"/>
    </location>
</feature>
<feature type="chain" id="PRO_5038732127" description="Lipoprotein" evidence="2">
    <location>
        <begin position="29"/>
        <end position="147"/>
    </location>
</feature>
<proteinExistence type="predicted"/>